<dbReference type="PIRSF" id="PIRSF005536">
    <property type="entry name" value="Agal"/>
    <property type="match status" value="1"/>
</dbReference>
<evidence type="ECO:0000313" key="10">
    <source>
        <dbReference type="Proteomes" id="UP000886814"/>
    </source>
</evidence>
<dbReference type="Gene3D" id="2.60.40.1180">
    <property type="entry name" value="Golgi alpha-mannosidase II"/>
    <property type="match status" value="1"/>
</dbReference>
<proteinExistence type="inferred from homology"/>
<dbReference type="Pfam" id="PF02065">
    <property type="entry name" value="Melibiase"/>
    <property type="match status" value="1"/>
</dbReference>
<dbReference type="Pfam" id="PF16874">
    <property type="entry name" value="Glyco_hydro_36C"/>
    <property type="match status" value="1"/>
</dbReference>
<dbReference type="GO" id="GO:0016052">
    <property type="term" value="P:carbohydrate catabolic process"/>
    <property type="evidence" value="ECO:0007669"/>
    <property type="project" value="InterPro"/>
</dbReference>
<dbReference type="InterPro" id="IPR002252">
    <property type="entry name" value="Glyco_hydro_36"/>
</dbReference>
<dbReference type="SUPFAM" id="SSF51445">
    <property type="entry name" value="(Trans)glycosidases"/>
    <property type="match status" value="1"/>
</dbReference>
<dbReference type="Pfam" id="PF16875">
    <property type="entry name" value="Glyco_hydro_36N"/>
    <property type="match status" value="1"/>
</dbReference>
<protein>
    <recommendedName>
        <fullName evidence="2 5">Alpha-galactosidase</fullName>
        <ecNumber evidence="2 5">3.2.1.22</ecNumber>
    </recommendedName>
</protein>
<comment type="catalytic activity">
    <reaction evidence="1 5">
        <text>Hydrolysis of terminal, non-reducing alpha-D-galactose residues in alpha-D-galactosides, including galactose oligosaccharides, galactomannans and galactolipids.</text>
        <dbReference type="EC" id="3.2.1.22"/>
    </reaction>
</comment>
<evidence type="ECO:0000256" key="3">
    <source>
        <dbReference type="ARBA" id="ARBA00022801"/>
    </source>
</evidence>
<dbReference type="InterPro" id="IPR031704">
    <property type="entry name" value="Glyco_hydro_36_N"/>
</dbReference>
<keyword evidence="4 5" id="KW-0326">Glycosidase</keyword>
<dbReference type="PROSITE" id="PS00512">
    <property type="entry name" value="ALPHA_GALACTOSIDASE"/>
    <property type="match status" value="1"/>
</dbReference>
<dbReference type="CDD" id="cd14791">
    <property type="entry name" value="GH36"/>
    <property type="match status" value="1"/>
</dbReference>
<dbReference type="GO" id="GO:0004557">
    <property type="term" value="F:alpha-galactosidase activity"/>
    <property type="evidence" value="ECO:0007669"/>
    <property type="project" value="UniProtKB-UniRule"/>
</dbReference>
<dbReference type="PRINTS" id="PR00743">
    <property type="entry name" value="GLHYDRLASE36"/>
</dbReference>
<organism evidence="9 10">
    <name type="scientific">Candidatus Blautia stercorigallinarum</name>
    <dbReference type="NCBI Taxonomy" id="2838501"/>
    <lineage>
        <taxon>Bacteria</taxon>
        <taxon>Bacillati</taxon>
        <taxon>Bacillota</taxon>
        <taxon>Clostridia</taxon>
        <taxon>Lachnospirales</taxon>
        <taxon>Lachnospiraceae</taxon>
        <taxon>Blautia</taxon>
    </lineage>
</organism>
<comment type="caution">
    <text evidence="9">The sequence shown here is derived from an EMBL/GenBank/DDBJ whole genome shotgun (WGS) entry which is preliminary data.</text>
</comment>
<evidence type="ECO:0000259" key="7">
    <source>
        <dbReference type="Pfam" id="PF16874"/>
    </source>
</evidence>
<sequence length="727" mass="83792">MKISKNGNIFSIDNGRVSYIFSVEKDKYLMHRYFGRYINQYAGSAQPFFFDRGFCSNPDPEDKRFSLDTLPQEYPDMNQGDFRSPAYIIQTEDGCRVTRFFYKEYEIIHGKPGLEGLPSVYAEGEDEAETLCITLEDKCLQAQIRLYYTIFRDFDAICRHVEFINQGKQEIYMERLMSTSMDFPRTDYDLLTLSGSHTSEKNINRRAVSGDSVVIESSRGCSSPQENPCVILMDKESTEYQGQVWGFNYVYSGDFQAVVQTGQYQTVRVQIGMNPQTFGWRLGSGQKFVSPETVMVYSCSGLNGMSQTFHSLYRKRLCRGVYRDKVRPVLLNSWEAFYFDIHEEACLSLAAQAADLGVELFVVDDGWFVKRNTDRAALGDWREDREKFPGGICSLAEKIREMGMGFGIWFEPEMVSPDSDLYRAHPDWIIRSSLYDPVLSRTQYVLDLSNPEVCDFIYQSVADILEKTKASYVKWDMNRHITDLGSAYLKEKCQRELSHRYILGLYSILERLNRNFPEVLFEGCSSGGGRYDAGMLYYMPQTWASDNTDAVCRLKIQYGTSILFPTITMGSHVSDVPNHQVRRITPLSTRFAAAMSGNLGYELDLRKMSEEEKREVKEEIRFYKSIREVIQMGRFYRLKNPQRGNEAAWNFVSEDGRTVIYCYFRILSDPLSLSFPVKLKGLDPDSVYRLEENGLCYGGDELMYSGITSYPEKGDFSSHVYVFQKIK</sequence>
<dbReference type="InterPro" id="IPR000111">
    <property type="entry name" value="Glyco_hydro_27/36_CS"/>
</dbReference>
<dbReference type="Gene3D" id="2.70.98.60">
    <property type="entry name" value="alpha-galactosidase from lactobacil brevis"/>
    <property type="match status" value="1"/>
</dbReference>
<dbReference type="InterPro" id="IPR013780">
    <property type="entry name" value="Glyco_hydro_b"/>
</dbReference>
<evidence type="ECO:0000256" key="6">
    <source>
        <dbReference type="PIRSR" id="PIRSR005536-1"/>
    </source>
</evidence>
<evidence type="ECO:0000313" key="9">
    <source>
        <dbReference type="EMBL" id="HIV39259.1"/>
    </source>
</evidence>
<dbReference type="PANTHER" id="PTHR43053:SF3">
    <property type="entry name" value="ALPHA-GALACTOSIDASE C-RELATED"/>
    <property type="match status" value="1"/>
</dbReference>
<reference evidence="9" key="2">
    <citation type="submission" date="2021-04" db="EMBL/GenBank/DDBJ databases">
        <authorList>
            <person name="Gilroy R."/>
        </authorList>
    </citation>
    <scope>NUCLEOTIDE SEQUENCE</scope>
    <source>
        <strain evidence="9">CHK195-9823</strain>
    </source>
</reference>
<gene>
    <name evidence="9" type="ORF">H9747_09750</name>
</gene>
<feature type="domain" description="Glycosyl hydrolase family 36 N-terminal" evidence="8">
    <location>
        <begin position="28"/>
        <end position="282"/>
    </location>
</feature>
<evidence type="ECO:0000256" key="2">
    <source>
        <dbReference type="ARBA" id="ARBA00012755"/>
    </source>
</evidence>
<keyword evidence="3 5" id="KW-0378">Hydrolase</keyword>
<dbReference type="InterPro" id="IPR031705">
    <property type="entry name" value="Glyco_hydro_36_C"/>
</dbReference>
<comment type="similarity">
    <text evidence="5">Belongs to the glycosyl hydrolase.</text>
</comment>
<feature type="active site" description="Proton donor" evidence="6">
    <location>
        <position position="546"/>
    </location>
</feature>
<evidence type="ECO:0000256" key="4">
    <source>
        <dbReference type="ARBA" id="ARBA00023295"/>
    </source>
</evidence>
<evidence type="ECO:0000256" key="1">
    <source>
        <dbReference type="ARBA" id="ARBA00001255"/>
    </source>
</evidence>
<dbReference type="EC" id="3.2.1.22" evidence="2 5"/>
<dbReference type="InterPro" id="IPR050985">
    <property type="entry name" value="Alpha-glycosidase_related"/>
</dbReference>
<accession>A0A9D1PDK5</accession>
<evidence type="ECO:0000259" key="8">
    <source>
        <dbReference type="Pfam" id="PF16875"/>
    </source>
</evidence>
<feature type="domain" description="Glycosyl hydrolase family 36 C-terminal" evidence="7">
    <location>
        <begin position="646"/>
        <end position="723"/>
    </location>
</feature>
<dbReference type="EMBL" id="DXIQ01000063">
    <property type="protein sequence ID" value="HIV39259.1"/>
    <property type="molecule type" value="Genomic_DNA"/>
</dbReference>
<dbReference type="Proteomes" id="UP000886814">
    <property type="component" value="Unassembled WGS sequence"/>
</dbReference>
<name>A0A9D1PDK5_9FIRM</name>
<dbReference type="AlphaFoldDB" id="A0A9D1PDK5"/>
<feature type="active site" description="Nucleophile" evidence="6">
    <location>
        <position position="476"/>
    </location>
</feature>
<dbReference type="InterPro" id="IPR013785">
    <property type="entry name" value="Aldolase_TIM"/>
</dbReference>
<dbReference type="FunFam" id="3.20.20.70:FF:000118">
    <property type="entry name" value="Alpha-galactosidase"/>
    <property type="match status" value="1"/>
</dbReference>
<dbReference type="Gene3D" id="3.20.20.70">
    <property type="entry name" value="Aldolase class I"/>
    <property type="match status" value="1"/>
</dbReference>
<reference evidence="9" key="1">
    <citation type="journal article" date="2021" name="PeerJ">
        <title>Extensive microbial diversity within the chicken gut microbiome revealed by metagenomics and culture.</title>
        <authorList>
            <person name="Gilroy R."/>
            <person name="Ravi A."/>
            <person name="Getino M."/>
            <person name="Pursley I."/>
            <person name="Horton D.L."/>
            <person name="Alikhan N.F."/>
            <person name="Baker D."/>
            <person name="Gharbi K."/>
            <person name="Hall N."/>
            <person name="Watson M."/>
            <person name="Adriaenssens E.M."/>
            <person name="Foster-Nyarko E."/>
            <person name="Jarju S."/>
            <person name="Secka A."/>
            <person name="Antonio M."/>
            <person name="Oren A."/>
            <person name="Chaudhuri R.R."/>
            <person name="La Ragione R."/>
            <person name="Hildebrand F."/>
            <person name="Pallen M.J."/>
        </authorList>
    </citation>
    <scope>NUCLEOTIDE SEQUENCE</scope>
    <source>
        <strain evidence="9">CHK195-9823</strain>
    </source>
</reference>
<evidence type="ECO:0000256" key="5">
    <source>
        <dbReference type="PIRNR" id="PIRNR005536"/>
    </source>
</evidence>
<dbReference type="PANTHER" id="PTHR43053">
    <property type="entry name" value="GLYCOSIDASE FAMILY 31"/>
    <property type="match status" value="1"/>
</dbReference>
<dbReference type="InterPro" id="IPR017853">
    <property type="entry name" value="GH"/>
</dbReference>
<dbReference type="InterPro" id="IPR038417">
    <property type="entry name" value="Alpga-gal_N_sf"/>
</dbReference>